<dbReference type="InterPro" id="IPR051448">
    <property type="entry name" value="CdaR-like_regulators"/>
</dbReference>
<dbReference type="Pfam" id="PF13556">
    <property type="entry name" value="HTH_30"/>
    <property type="match status" value="1"/>
</dbReference>
<dbReference type="PANTHER" id="PTHR33744:SF7">
    <property type="entry name" value="PUCR FAMILY TRANSCRIPTIONAL REGULATOR"/>
    <property type="match status" value="1"/>
</dbReference>
<evidence type="ECO:0000313" key="3">
    <source>
        <dbReference type="EMBL" id="MFA1557531.1"/>
    </source>
</evidence>
<evidence type="ECO:0000313" key="4">
    <source>
        <dbReference type="Proteomes" id="UP001569904"/>
    </source>
</evidence>
<dbReference type="RefSeq" id="WP_371944278.1">
    <property type="nucleotide sequence ID" value="NZ_JAXCEH010000022.1"/>
</dbReference>
<keyword evidence="4" id="KW-1185">Reference proteome</keyword>
<proteinExistence type="predicted"/>
<name>A0ABV4R3Q3_9ACTN</name>
<accession>A0ABV4R3Q3</accession>
<dbReference type="Pfam" id="PF14361">
    <property type="entry name" value="RsbRD_N"/>
    <property type="match status" value="1"/>
</dbReference>
<feature type="domain" description="PucR C-terminal helix-turn-helix" evidence="1">
    <location>
        <begin position="306"/>
        <end position="358"/>
    </location>
</feature>
<dbReference type="EMBL" id="JAXCEH010000022">
    <property type="protein sequence ID" value="MFA1557531.1"/>
    <property type="molecule type" value="Genomic_DNA"/>
</dbReference>
<dbReference type="Gene3D" id="1.10.10.2840">
    <property type="entry name" value="PucR C-terminal helix-turn-helix domain"/>
    <property type="match status" value="1"/>
</dbReference>
<organism evidence="3 4">
    <name type="scientific">Actinomadura chokoriensis</name>
    <dbReference type="NCBI Taxonomy" id="454156"/>
    <lineage>
        <taxon>Bacteria</taxon>
        <taxon>Bacillati</taxon>
        <taxon>Actinomycetota</taxon>
        <taxon>Actinomycetes</taxon>
        <taxon>Streptosporangiales</taxon>
        <taxon>Thermomonosporaceae</taxon>
        <taxon>Actinomadura</taxon>
    </lineage>
</organism>
<feature type="domain" description="RsbT co-antagonist protein RsbRD N-terminal" evidence="2">
    <location>
        <begin position="22"/>
        <end position="156"/>
    </location>
</feature>
<dbReference type="Proteomes" id="UP001569904">
    <property type="component" value="Unassembled WGS sequence"/>
</dbReference>
<sequence length="377" mass="39729">MEVGTGDRFLRLLIEYGEDPVLLEATVRAARGRSELVAALPEEETRRHVRALVRGVLAALEDGGPGGEVLAAAERLGSDRARQGVPVAAFLDGFQAGRAHLVRTLVAEGRRAGVPDAVLLDGVTRIDEITTALVHRMVHAHRVTELETARTAREARVQALRQLLHGEAAQVRAPLDPAAAYHCVVSDVSDPAVAARLEAELTAAGPGLCGLVDGRFAALVARLPEPAPPGPLLVASPPAGLAGVAPMYALGRRALRAGAGAGLTGMRELADLALLTVTEAEPELGGLLAAALLAGLDPDEPFHRELAETGLAYLDHGGRIEPTAAALHVHGNTVKYRIRRLQELTGRPLHDPAGGAAVARAANWWWALHRWLAENTT</sequence>
<gene>
    <name evidence="3" type="ORF">SM436_27950</name>
</gene>
<dbReference type="InterPro" id="IPR042070">
    <property type="entry name" value="PucR_C-HTH_sf"/>
</dbReference>
<evidence type="ECO:0000259" key="2">
    <source>
        <dbReference type="Pfam" id="PF14361"/>
    </source>
</evidence>
<dbReference type="InterPro" id="IPR025736">
    <property type="entry name" value="PucR_C-HTH_dom"/>
</dbReference>
<dbReference type="InterPro" id="IPR025751">
    <property type="entry name" value="RsbRD_N_dom"/>
</dbReference>
<evidence type="ECO:0000259" key="1">
    <source>
        <dbReference type="Pfam" id="PF13556"/>
    </source>
</evidence>
<protein>
    <submittedName>
        <fullName evidence="3">Helix-turn-helix domain-containing protein</fullName>
    </submittedName>
</protein>
<dbReference type="PANTHER" id="PTHR33744">
    <property type="entry name" value="CARBOHYDRATE DIACID REGULATOR"/>
    <property type="match status" value="1"/>
</dbReference>
<comment type="caution">
    <text evidence="3">The sequence shown here is derived from an EMBL/GenBank/DDBJ whole genome shotgun (WGS) entry which is preliminary data.</text>
</comment>
<reference evidence="3 4" key="1">
    <citation type="submission" date="2023-11" db="EMBL/GenBank/DDBJ databases">
        <title>Actinomadura monticuli sp. nov., isolated from volcanic ash.</title>
        <authorList>
            <person name="Lee S.D."/>
            <person name="Yang H."/>
            <person name="Kim I.S."/>
        </authorList>
    </citation>
    <scope>NUCLEOTIDE SEQUENCE [LARGE SCALE GENOMIC DNA]</scope>
    <source>
        <strain evidence="3 4">DSM 45346</strain>
    </source>
</reference>